<dbReference type="SMART" id="SM00665">
    <property type="entry name" value="B561"/>
    <property type="match status" value="1"/>
</dbReference>
<dbReference type="GO" id="GO:0016020">
    <property type="term" value="C:membrane"/>
    <property type="evidence" value="ECO:0007669"/>
    <property type="project" value="UniProtKB-SubCell"/>
</dbReference>
<comment type="subcellular location">
    <subcellularLocation>
        <location evidence="1">Membrane</location>
    </subcellularLocation>
</comment>
<keyword evidence="4" id="KW-0249">Electron transport</keyword>
<proteinExistence type="predicted"/>
<evidence type="ECO:0000256" key="9">
    <source>
        <dbReference type="SAM" id="SignalP"/>
    </source>
</evidence>
<keyword evidence="3 8" id="KW-0812">Transmembrane</keyword>
<dbReference type="CDD" id="cd08760">
    <property type="entry name" value="Cyt_b561_FRRS1_like"/>
    <property type="match status" value="1"/>
</dbReference>
<feature type="transmembrane region" description="Helical" evidence="8">
    <location>
        <begin position="217"/>
        <end position="238"/>
    </location>
</feature>
<evidence type="ECO:0000256" key="8">
    <source>
        <dbReference type="SAM" id="Phobius"/>
    </source>
</evidence>
<accession>A0A8J5G5R7</accession>
<comment type="caution">
    <text evidence="12">The sequence shown here is derived from an EMBL/GenBank/DDBJ whole genome shotgun (WGS) entry which is preliminary data.</text>
</comment>
<evidence type="ECO:0000256" key="7">
    <source>
        <dbReference type="SAM" id="MobiDB-lite"/>
    </source>
</evidence>
<dbReference type="SUPFAM" id="SSF57938">
    <property type="entry name" value="DnaJ/Hsp40 cysteine-rich domain"/>
    <property type="match status" value="1"/>
</dbReference>
<evidence type="ECO:0000313" key="12">
    <source>
        <dbReference type="EMBL" id="KAG6496843.1"/>
    </source>
</evidence>
<dbReference type="InterPro" id="IPR045266">
    <property type="entry name" value="DOH_DOMON"/>
</dbReference>
<evidence type="ECO:0000256" key="4">
    <source>
        <dbReference type="ARBA" id="ARBA00022982"/>
    </source>
</evidence>
<dbReference type="PROSITE" id="PS50939">
    <property type="entry name" value="CYTOCHROME_B561"/>
    <property type="match status" value="1"/>
</dbReference>
<feature type="transmembrane region" description="Helical" evidence="8">
    <location>
        <begin position="305"/>
        <end position="332"/>
    </location>
</feature>
<feature type="domain" description="Cytochrome b561" evidence="11">
    <location>
        <begin position="179"/>
        <end position="377"/>
    </location>
</feature>
<feature type="transmembrane region" description="Helical" evidence="8">
    <location>
        <begin position="250"/>
        <end position="268"/>
    </location>
</feature>
<dbReference type="EMBL" id="JACMSC010000012">
    <property type="protein sequence ID" value="KAG6496843.1"/>
    <property type="molecule type" value="Genomic_DNA"/>
</dbReference>
<protein>
    <submittedName>
        <fullName evidence="12">Uncharacterized protein</fullName>
    </submittedName>
</protein>
<keyword evidence="5 8" id="KW-1133">Transmembrane helix</keyword>
<dbReference type="InterPro" id="IPR045879">
    <property type="entry name" value="B561A"/>
</dbReference>
<dbReference type="InterPro" id="IPR036410">
    <property type="entry name" value="HSP_DnaJ_Cys-rich_dom_sf"/>
</dbReference>
<feature type="region of interest" description="Disordered" evidence="7">
    <location>
        <begin position="406"/>
        <end position="425"/>
    </location>
</feature>
<reference evidence="12 13" key="1">
    <citation type="submission" date="2020-08" db="EMBL/GenBank/DDBJ databases">
        <title>Plant Genome Project.</title>
        <authorList>
            <person name="Zhang R.-G."/>
        </authorList>
    </citation>
    <scope>NUCLEOTIDE SEQUENCE [LARGE SCALE GENOMIC DNA]</scope>
    <source>
        <tissue evidence="12">Rhizome</tissue>
    </source>
</reference>
<evidence type="ECO:0000256" key="5">
    <source>
        <dbReference type="ARBA" id="ARBA00022989"/>
    </source>
</evidence>
<keyword evidence="6 8" id="KW-0472">Membrane</keyword>
<gene>
    <name evidence="12" type="ORF">ZIOFF_044715</name>
</gene>
<dbReference type="CDD" id="cd09631">
    <property type="entry name" value="DOMON_DOH"/>
    <property type="match status" value="1"/>
</dbReference>
<feature type="chain" id="PRO_5035275877" evidence="9">
    <location>
        <begin position="25"/>
        <end position="566"/>
    </location>
</feature>
<dbReference type="Proteomes" id="UP000734854">
    <property type="component" value="Unassembled WGS sequence"/>
</dbReference>
<sequence length="566" mass="61660">MANATSFCGFFLHFLLLLAAVAVAVSVASELRRPYLSQAYNHTVLLDDDQVAFFWTLHSDSISIAARSKKTSTSGYLAIAIGDGMVNSHAYVGWTDADGNGRVSTYWIDGKDVSRLHPTSEKQLADARFQSEKGLLSLEFRRPLSPPCVGRPECENHIDPDLPLPIVWARGARWSDTRLSWGNMHAITSDRAVRVLLTHGTVEEVKGVPLAYAVHGFFMFISWGILLPCGVLAARYLCRQWHLRLQSSGLALALIAIVPAAFELRGLVLSSTHSAIGIAAMSMACAQPINAYLRPKPPAATREVASGATILWPSIHFWIGRSAIPVGIVAILSGLKQVADAYDCEAVDAATWAFMLWVLVGAAVALFLEYMELKRSRKERNSFAGRFGSQGNGEEEEECSIDLLKSQEPPGRSQGISAAAPSGGSRKVSILQARASVVDSSESSSGFSKRMERAWIISKLWVTEGNEVARKIVVATSDCSWKRLLLSYGFQQPRPIACSTCESDGYVECKWCAGTGFFILGNQMLCEVPSRNTTCIICTGKGSTACPDCKGTDFRAKWLEDPQPPK</sequence>
<dbReference type="PANTHER" id="PTHR47281:SF1">
    <property type="entry name" value="OS09G0557700 PROTEIN"/>
    <property type="match status" value="1"/>
</dbReference>
<keyword evidence="9" id="KW-0732">Signal</keyword>
<dbReference type="Gene3D" id="1.20.120.1770">
    <property type="match status" value="1"/>
</dbReference>
<feature type="transmembrane region" description="Helical" evidence="8">
    <location>
        <begin position="352"/>
        <end position="371"/>
    </location>
</feature>
<evidence type="ECO:0000256" key="1">
    <source>
        <dbReference type="ARBA" id="ARBA00004370"/>
    </source>
</evidence>
<organism evidence="12 13">
    <name type="scientific">Zingiber officinale</name>
    <name type="common">Ginger</name>
    <name type="synonym">Amomum zingiber</name>
    <dbReference type="NCBI Taxonomy" id="94328"/>
    <lineage>
        <taxon>Eukaryota</taxon>
        <taxon>Viridiplantae</taxon>
        <taxon>Streptophyta</taxon>
        <taxon>Embryophyta</taxon>
        <taxon>Tracheophyta</taxon>
        <taxon>Spermatophyta</taxon>
        <taxon>Magnoliopsida</taxon>
        <taxon>Liliopsida</taxon>
        <taxon>Zingiberales</taxon>
        <taxon>Zingiberaceae</taxon>
        <taxon>Zingiber</taxon>
    </lineage>
</organism>
<evidence type="ECO:0000313" key="13">
    <source>
        <dbReference type="Proteomes" id="UP000734854"/>
    </source>
</evidence>
<feature type="domain" description="DOMON" evidence="10">
    <location>
        <begin position="49"/>
        <end position="171"/>
    </location>
</feature>
<dbReference type="AlphaFoldDB" id="A0A8J5G5R7"/>
<evidence type="ECO:0000259" key="11">
    <source>
        <dbReference type="PROSITE" id="PS50939"/>
    </source>
</evidence>
<feature type="transmembrane region" description="Helical" evidence="8">
    <location>
        <begin position="274"/>
        <end position="293"/>
    </location>
</feature>
<evidence type="ECO:0000259" key="10">
    <source>
        <dbReference type="PROSITE" id="PS50836"/>
    </source>
</evidence>
<dbReference type="InterPro" id="IPR005018">
    <property type="entry name" value="DOMON_domain"/>
</dbReference>
<evidence type="ECO:0000256" key="3">
    <source>
        <dbReference type="ARBA" id="ARBA00022692"/>
    </source>
</evidence>
<name>A0A8J5G5R7_ZINOF</name>
<dbReference type="PANTHER" id="PTHR47281">
    <property type="entry name" value="OS09G0557700 PROTEIN"/>
    <property type="match status" value="1"/>
</dbReference>
<keyword evidence="2" id="KW-0813">Transport</keyword>
<dbReference type="InterPro" id="IPR006593">
    <property type="entry name" value="Cyt_b561/ferric_Rdtase_TM"/>
</dbReference>
<evidence type="ECO:0000256" key="2">
    <source>
        <dbReference type="ARBA" id="ARBA00022448"/>
    </source>
</evidence>
<feature type="signal peptide" evidence="9">
    <location>
        <begin position="1"/>
        <end position="24"/>
    </location>
</feature>
<dbReference type="PROSITE" id="PS50836">
    <property type="entry name" value="DOMON"/>
    <property type="match status" value="1"/>
</dbReference>
<dbReference type="Pfam" id="PF03351">
    <property type="entry name" value="DOMON"/>
    <property type="match status" value="1"/>
</dbReference>
<dbReference type="SMART" id="SM00664">
    <property type="entry name" value="DoH"/>
    <property type="match status" value="1"/>
</dbReference>
<evidence type="ECO:0000256" key="6">
    <source>
        <dbReference type="ARBA" id="ARBA00023136"/>
    </source>
</evidence>
<keyword evidence="13" id="KW-1185">Reference proteome</keyword>